<dbReference type="Gene3D" id="1.20.1250.20">
    <property type="entry name" value="MFS general substrate transporter like domains"/>
    <property type="match status" value="1"/>
</dbReference>
<feature type="transmembrane region" description="Helical" evidence="8">
    <location>
        <begin position="107"/>
        <end position="127"/>
    </location>
</feature>
<dbReference type="Proteomes" id="UP000469558">
    <property type="component" value="Unassembled WGS sequence"/>
</dbReference>
<dbReference type="InterPro" id="IPR003663">
    <property type="entry name" value="Sugar/inositol_transpt"/>
</dbReference>
<evidence type="ECO:0000256" key="2">
    <source>
        <dbReference type="ARBA" id="ARBA00010992"/>
    </source>
</evidence>
<dbReference type="PANTHER" id="PTHR48022">
    <property type="entry name" value="PLASTIDIC GLUCOSE TRANSPORTER 4"/>
    <property type="match status" value="1"/>
</dbReference>
<dbReference type="GO" id="GO:0005351">
    <property type="term" value="F:carbohydrate:proton symporter activity"/>
    <property type="evidence" value="ECO:0007669"/>
    <property type="project" value="TreeGrafter"/>
</dbReference>
<evidence type="ECO:0000256" key="7">
    <source>
        <dbReference type="RuleBase" id="RU003346"/>
    </source>
</evidence>
<feature type="transmembrane region" description="Helical" evidence="8">
    <location>
        <begin position="232"/>
        <end position="253"/>
    </location>
</feature>
<dbReference type="InterPro" id="IPR050360">
    <property type="entry name" value="MFS_Sugar_Transporters"/>
</dbReference>
<evidence type="ECO:0000313" key="11">
    <source>
        <dbReference type="Proteomes" id="UP000469558"/>
    </source>
</evidence>
<dbReference type="SUPFAM" id="SSF103473">
    <property type="entry name" value="MFS general substrate transporter"/>
    <property type="match status" value="1"/>
</dbReference>
<evidence type="ECO:0000256" key="6">
    <source>
        <dbReference type="ARBA" id="ARBA00023136"/>
    </source>
</evidence>
<feature type="transmembrane region" description="Helical" evidence="8">
    <location>
        <begin position="477"/>
        <end position="495"/>
    </location>
</feature>
<dbReference type="NCBIfam" id="TIGR00879">
    <property type="entry name" value="SP"/>
    <property type="match status" value="1"/>
</dbReference>
<evidence type="ECO:0000313" key="10">
    <source>
        <dbReference type="EMBL" id="TVY76117.1"/>
    </source>
</evidence>
<accession>A0A8T9C7A9</accession>
<feature type="transmembrane region" description="Helical" evidence="8">
    <location>
        <begin position="134"/>
        <end position="152"/>
    </location>
</feature>
<reference evidence="10 11" key="1">
    <citation type="submission" date="2018-05" db="EMBL/GenBank/DDBJ databases">
        <title>Genome sequencing and assembly of the regulated plant pathogen Lachnellula willkommii and related sister species for the development of diagnostic species identification markers.</title>
        <authorList>
            <person name="Giroux E."/>
            <person name="Bilodeau G."/>
        </authorList>
    </citation>
    <scope>NUCLEOTIDE SEQUENCE [LARGE SCALE GENOMIC DNA]</scope>
    <source>
        <strain evidence="10 11">CBS 268.59</strain>
    </source>
</reference>
<evidence type="ECO:0000256" key="1">
    <source>
        <dbReference type="ARBA" id="ARBA00004141"/>
    </source>
</evidence>
<dbReference type="PANTHER" id="PTHR48022:SF57">
    <property type="entry name" value="MALTOSE TRANSPORTER, PUTATIVE (AFU_ORTHOLOGUE AFUA_4G00150)-RELATED"/>
    <property type="match status" value="1"/>
</dbReference>
<keyword evidence="6 8" id="KW-0472">Membrane</keyword>
<dbReference type="FunFam" id="1.20.1250.20:FF:000078">
    <property type="entry name" value="MFS maltose transporter, putative"/>
    <property type="match status" value="1"/>
</dbReference>
<keyword evidence="11" id="KW-1185">Reference proteome</keyword>
<dbReference type="InterPro" id="IPR005828">
    <property type="entry name" value="MFS_sugar_transport-like"/>
</dbReference>
<dbReference type="AlphaFoldDB" id="A0A8T9C7A9"/>
<feature type="transmembrane region" description="Helical" evidence="8">
    <location>
        <begin position="376"/>
        <end position="399"/>
    </location>
</feature>
<evidence type="ECO:0000256" key="8">
    <source>
        <dbReference type="SAM" id="Phobius"/>
    </source>
</evidence>
<proteinExistence type="inferred from homology"/>
<evidence type="ECO:0000256" key="3">
    <source>
        <dbReference type="ARBA" id="ARBA00022448"/>
    </source>
</evidence>
<dbReference type="InterPro" id="IPR005829">
    <property type="entry name" value="Sugar_transporter_CS"/>
</dbReference>
<dbReference type="GO" id="GO:0016020">
    <property type="term" value="C:membrane"/>
    <property type="evidence" value="ECO:0007669"/>
    <property type="project" value="UniProtKB-SubCell"/>
</dbReference>
<protein>
    <submittedName>
        <fullName evidence="10">Maltose permease MAL61</fullName>
    </submittedName>
</protein>
<dbReference type="InterPro" id="IPR036259">
    <property type="entry name" value="MFS_trans_sf"/>
</dbReference>
<dbReference type="PROSITE" id="PS50850">
    <property type="entry name" value="MFS"/>
    <property type="match status" value="1"/>
</dbReference>
<dbReference type="EMBL" id="QGMK01000860">
    <property type="protein sequence ID" value="TVY76117.1"/>
    <property type="molecule type" value="Genomic_DNA"/>
</dbReference>
<dbReference type="PROSITE" id="PS00217">
    <property type="entry name" value="SUGAR_TRANSPORT_2"/>
    <property type="match status" value="1"/>
</dbReference>
<sequence>MSTDMNEKELPAKHPEISRQEIPVEHEDTLNDAINGENAEHDQTMWHAVKSQPWACLWGFVMCFTIVMESFDMFLNGNFVALPPFQVKYGVEVSPGVYVIPTKWQSALFQAGQCGAFVGVFLAGPITNRIGYRWTTILALVLMNATIFISFFADSLTLLVVGQAFEGVPWGLFIANSPAYASEIVPLALRGVCTATLQLCWSIGSIVVAGATLGFQRRSDEWSWRAPLALQWVFPTPILVLMLIAPESPWWLIRRGRKGEALRSIQRLGSKSEEDSLRSLAMMERTVKIEAQIGSSPSILDLFKGVDLRRTIITCLVYASQNFAGNLIANQATFFFEQAGISTDRAFQLNLINSCLQLVANILSWFLSACYGRRTIYLYGTATNIVFLVLLGICASLPQTHQTNLVQACLGIIISFIFAGTLGPISYTIIAETSSVRLRALSTGVGRAAYYFAEIPMIYLSSQMLNPTGWNLAGKCGYVWGGTACVCWIMSYFFLPELKNRSYRESDILFNRKVPARKFKSTVIDVKDDE</sequence>
<feature type="transmembrane region" description="Helical" evidence="8">
    <location>
        <begin position="187"/>
        <end position="212"/>
    </location>
</feature>
<evidence type="ECO:0000256" key="5">
    <source>
        <dbReference type="ARBA" id="ARBA00022989"/>
    </source>
</evidence>
<comment type="similarity">
    <text evidence="2 7">Belongs to the major facilitator superfamily. Sugar transporter (TC 2.A.1.1) family.</text>
</comment>
<feature type="transmembrane region" description="Helical" evidence="8">
    <location>
        <begin position="405"/>
        <end position="427"/>
    </location>
</feature>
<dbReference type="OrthoDB" id="6612291at2759"/>
<evidence type="ECO:0000259" key="9">
    <source>
        <dbReference type="PROSITE" id="PS50850"/>
    </source>
</evidence>
<keyword evidence="3 7" id="KW-0813">Transport</keyword>
<organism evidence="10 11">
    <name type="scientific">Lachnellula suecica</name>
    <dbReference type="NCBI Taxonomy" id="602035"/>
    <lineage>
        <taxon>Eukaryota</taxon>
        <taxon>Fungi</taxon>
        <taxon>Dikarya</taxon>
        <taxon>Ascomycota</taxon>
        <taxon>Pezizomycotina</taxon>
        <taxon>Leotiomycetes</taxon>
        <taxon>Helotiales</taxon>
        <taxon>Lachnaceae</taxon>
        <taxon>Lachnellula</taxon>
    </lineage>
</organism>
<feature type="domain" description="Major facilitator superfamily (MFS) profile" evidence="9">
    <location>
        <begin position="58"/>
        <end position="499"/>
    </location>
</feature>
<dbReference type="Pfam" id="PF00083">
    <property type="entry name" value="Sugar_tr"/>
    <property type="match status" value="1"/>
</dbReference>
<feature type="transmembrane region" description="Helical" evidence="8">
    <location>
        <begin position="55"/>
        <end position="75"/>
    </location>
</feature>
<comment type="caution">
    <text evidence="10">The sequence shown here is derived from an EMBL/GenBank/DDBJ whole genome shotgun (WGS) entry which is preliminary data.</text>
</comment>
<keyword evidence="5 8" id="KW-1133">Transmembrane helix</keyword>
<evidence type="ECO:0000256" key="4">
    <source>
        <dbReference type="ARBA" id="ARBA00022692"/>
    </source>
</evidence>
<dbReference type="InterPro" id="IPR020846">
    <property type="entry name" value="MFS_dom"/>
</dbReference>
<comment type="subcellular location">
    <subcellularLocation>
        <location evidence="1">Membrane</location>
        <topology evidence="1">Multi-pass membrane protein</topology>
    </subcellularLocation>
</comment>
<name>A0A8T9C7A9_9HELO</name>
<gene>
    <name evidence="10" type="primary">MAL61_1</name>
    <name evidence="10" type="ORF">LSUE1_G004243</name>
</gene>
<keyword evidence="4 8" id="KW-0812">Transmembrane</keyword>